<dbReference type="OrthoDB" id="8184345at2759"/>
<keyword evidence="6" id="KW-0472">Membrane</keyword>
<dbReference type="PANTHER" id="PTHR10009">
    <property type="entry name" value="PROTEIN YELLOW-RELATED"/>
    <property type="match status" value="1"/>
</dbReference>
<keyword evidence="6" id="KW-0812">Transmembrane</keyword>
<dbReference type="KEGG" id="scac:106083810"/>
<sequence>MCSVFVVDDSRLKLVNMIYVWILILNVVFNTEARLHRRNFYTLYKWTHGIDMTFPTETEREIAINAGYYDLTRIQLPVDVDIHYGENYDYRTFLTIPRLNFGVPYSLATIAENDRKIELNPKVKAFPTYEWHQSHGTNCTGITSALRTYIDECRRLWVLDSGQINSLQWCPPQLLAFDLTTDGIVLRYVLPSNNYKAGISVYTDMIADVATKGNCNDTRVYMSDAWGHGLIVYDMLKHKSWRIEHDLMKPDRSLINNAHDGIFTVSLSPKHIKSEERFLYFHALNSFNEIRIPINIVNNESMWYYPKENLPTDKYFTILGSRGTQCESETMDEFGNLYCTLIGSNALIGWKEGISYSADSIKVLAYGPDQWHFVTGLKLTTNRHRDQELWALSTEPKLFVGYRKKSNPIMYQIIGCRTKNLLRNEQCSVGTTDINIVASP</sequence>
<comment type="subcellular location">
    <subcellularLocation>
        <location evidence="1">Secreted</location>
    </subcellularLocation>
</comment>
<gene>
    <name evidence="7" type="primary">106083810</name>
</gene>
<dbReference type="VEuPathDB" id="VectorBase:SCAU016028"/>
<evidence type="ECO:0000256" key="1">
    <source>
        <dbReference type="ARBA" id="ARBA00004613"/>
    </source>
</evidence>
<dbReference type="Gene3D" id="2.120.10.30">
    <property type="entry name" value="TolB, C-terminal domain"/>
    <property type="match status" value="1"/>
</dbReference>
<keyword evidence="5" id="KW-0325">Glycoprotein</keyword>
<protein>
    <recommendedName>
        <fullName evidence="9">Bee-milk protein</fullName>
    </recommendedName>
</protein>
<dbReference type="EnsemblMetazoa" id="SCAU016028-RA">
    <property type="protein sequence ID" value="SCAU016028-PA"/>
    <property type="gene ID" value="SCAU016028"/>
</dbReference>
<feature type="transmembrane region" description="Helical" evidence="6">
    <location>
        <begin position="12"/>
        <end position="29"/>
    </location>
</feature>
<evidence type="ECO:0000256" key="5">
    <source>
        <dbReference type="ARBA" id="ARBA00023180"/>
    </source>
</evidence>
<accession>A0A1I8QD11</accession>
<dbReference type="Proteomes" id="UP000095300">
    <property type="component" value="Unassembled WGS sequence"/>
</dbReference>
<evidence type="ECO:0000313" key="8">
    <source>
        <dbReference type="Proteomes" id="UP000095300"/>
    </source>
</evidence>
<proteinExistence type="inferred from homology"/>
<evidence type="ECO:0000313" key="7">
    <source>
        <dbReference type="EnsemblMetazoa" id="SCAU016028-PA"/>
    </source>
</evidence>
<name>A0A1I8QD11_STOCA</name>
<dbReference type="AlphaFoldDB" id="A0A1I8QD11"/>
<dbReference type="Pfam" id="PF03022">
    <property type="entry name" value="MRJP"/>
    <property type="match status" value="1"/>
</dbReference>
<keyword evidence="4" id="KW-0732">Signal</keyword>
<evidence type="ECO:0000256" key="4">
    <source>
        <dbReference type="ARBA" id="ARBA00022729"/>
    </source>
</evidence>
<evidence type="ECO:0000256" key="6">
    <source>
        <dbReference type="SAM" id="Phobius"/>
    </source>
</evidence>
<evidence type="ECO:0000256" key="3">
    <source>
        <dbReference type="ARBA" id="ARBA00022525"/>
    </source>
</evidence>
<dbReference type="InterPro" id="IPR011042">
    <property type="entry name" value="6-blade_b-propeller_TolB-like"/>
</dbReference>
<dbReference type="InterPro" id="IPR017996">
    <property type="entry name" value="MRJP/yellow-related"/>
</dbReference>
<keyword evidence="6" id="KW-1133">Transmembrane helix</keyword>
<dbReference type="PANTHER" id="PTHR10009:SF7">
    <property type="entry name" value="GH10609P-RELATED"/>
    <property type="match status" value="1"/>
</dbReference>
<dbReference type="GO" id="GO:0005576">
    <property type="term" value="C:extracellular region"/>
    <property type="evidence" value="ECO:0007669"/>
    <property type="project" value="UniProtKB-SubCell"/>
</dbReference>
<dbReference type="STRING" id="35570.A0A1I8QD11"/>
<evidence type="ECO:0008006" key="9">
    <source>
        <dbReference type="Google" id="ProtNLM"/>
    </source>
</evidence>
<keyword evidence="3" id="KW-0964">Secreted</keyword>
<organism evidence="7 8">
    <name type="scientific">Stomoxys calcitrans</name>
    <name type="common">Stable fly</name>
    <name type="synonym">Conops calcitrans</name>
    <dbReference type="NCBI Taxonomy" id="35570"/>
    <lineage>
        <taxon>Eukaryota</taxon>
        <taxon>Metazoa</taxon>
        <taxon>Ecdysozoa</taxon>
        <taxon>Arthropoda</taxon>
        <taxon>Hexapoda</taxon>
        <taxon>Insecta</taxon>
        <taxon>Pterygota</taxon>
        <taxon>Neoptera</taxon>
        <taxon>Endopterygota</taxon>
        <taxon>Diptera</taxon>
        <taxon>Brachycera</taxon>
        <taxon>Muscomorpha</taxon>
        <taxon>Muscoidea</taxon>
        <taxon>Muscidae</taxon>
        <taxon>Stomoxys</taxon>
    </lineage>
</organism>
<comment type="similarity">
    <text evidence="2">Belongs to the major royal jelly protein family.</text>
</comment>
<evidence type="ECO:0000256" key="2">
    <source>
        <dbReference type="ARBA" id="ARBA00009127"/>
    </source>
</evidence>
<reference evidence="7" key="1">
    <citation type="submission" date="2020-05" db="UniProtKB">
        <authorList>
            <consortium name="EnsemblMetazoa"/>
        </authorList>
    </citation>
    <scope>IDENTIFICATION</scope>
    <source>
        <strain evidence="7">USDA</strain>
    </source>
</reference>
<keyword evidence="8" id="KW-1185">Reference proteome</keyword>